<sequence length="437" mass="47607">MPDQALQVAGLAQVREARVALSHQPFVRPLVLSTGPIASITQADAVVRVRVGEIEAEGRGCIYLSDLWAWPDPAVVHADRDAAMRAYCHHVAERLPRISDQPAHPLAIGLRLHHDAIEQTPTIEPATPPALARCVCASIFDAAVHDAVGQALGVSAFDLYAADQPLPEADTAFGGVGRTFAAIRKMLRAPPRTHSPAWWIVGKADDLEQDVRPHIEKHGYFAFKLKIMGRDADEDAHRVAEVYRAARDWGINQPRLTIDSNEANPDAASVLEFLDRLTAIDRDACSALEMIEQPTGRDIQKHAFDWSPVAARKPVMVDEGLMTLDSMKLAREQGWSGFAMKTCKGHSFALVAAAWAQQHGMAMSLQDLTNPGLSALHAALFAARVPTMNGVELNSPQFTPAANADWLDRYPDLFRVRNGMHQLPAPTTVGLGGQVMP</sequence>
<evidence type="ECO:0000256" key="1">
    <source>
        <dbReference type="ARBA" id="ARBA00022723"/>
    </source>
</evidence>
<gene>
    <name evidence="3" type="ORF">ACERK3_11100</name>
</gene>
<dbReference type="SUPFAM" id="SSF51604">
    <property type="entry name" value="Enolase C-terminal domain-like"/>
    <property type="match status" value="1"/>
</dbReference>
<dbReference type="InterPro" id="IPR029065">
    <property type="entry name" value="Enolase_C-like"/>
</dbReference>
<accession>A0ABV4U6P0</accession>
<evidence type="ECO:0000313" key="4">
    <source>
        <dbReference type="Proteomes" id="UP001575105"/>
    </source>
</evidence>
<dbReference type="EMBL" id="JBGUBD010000006">
    <property type="protein sequence ID" value="MFA9478840.1"/>
    <property type="molecule type" value="Genomic_DNA"/>
</dbReference>
<dbReference type="InterPro" id="IPR036849">
    <property type="entry name" value="Enolase-like_C_sf"/>
</dbReference>
<dbReference type="PANTHER" id="PTHR48073">
    <property type="entry name" value="O-SUCCINYLBENZOATE SYNTHASE-RELATED"/>
    <property type="match status" value="1"/>
</dbReference>
<keyword evidence="1" id="KW-0479">Metal-binding</keyword>
<organism evidence="3 4">
    <name type="scientific">Natronomicrosphaera hydrolytica</name>
    <dbReference type="NCBI Taxonomy" id="3242702"/>
    <lineage>
        <taxon>Bacteria</taxon>
        <taxon>Pseudomonadati</taxon>
        <taxon>Planctomycetota</taxon>
        <taxon>Phycisphaerae</taxon>
        <taxon>Phycisphaerales</taxon>
        <taxon>Phycisphaeraceae</taxon>
        <taxon>Natronomicrosphaera</taxon>
    </lineage>
</organism>
<dbReference type="RefSeq" id="WP_425345765.1">
    <property type="nucleotide sequence ID" value="NZ_JBGUBD010000006.1"/>
</dbReference>
<evidence type="ECO:0000313" key="3">
    <source>
        <dbReference type="EMBL" id="MFA9478840.1"/>
    </source>
</evidence>
<name>A0ABV4U6P0_9BACT</name>
<dbReference type="PANTHER" id="PTHR48073:SF2">
    <property type="entry name" value="O-SUCCINYLBENZOATE SYNTHASE"/>
    <property type="match status" value="1"/>
</dbReference>
<dbReference type="Gene3D" id="3.20.20.120">
    <property type="entry name" value="Enolase-like C-terminal domain"/>
    <property type="match status" value="1"/>
</dbReference>
<comment type="caution">
    <text evidence="3">The sequence shown here is derived from an EMBL/GenBank/DDBJ whole genome shotgun (WGS) entry which is preliminary data.</text>
</comment>
<feature type="domain" description="Enolase C-terminal" evidence="2">
    <location>
        <begin position="209"/>
        <end position="434"/>
    </location>
</feature>
<dbReference type="Proteomes" id="UP001575105">
    <property type="component" value="Unassembled WGS sequence"/>
</dbReference>
<evidence type="ECO:0000259" key="2">
    <source>
        <dbReference type="Pfam" id="PF13378"/>
    </source>
</evidence>
<keyword evidence="4" id="KW-1185">Reference proteome</keyword>
<dbReference type="Pfam" id="PF13378">
    <property type="entry name" value="MR_MLE_C"/>
    <property type="match status" value="1"/>
</dbReference>
<reference evidence="3 4" key="1">
    <citation type="submission" date="2024-08" db="EMBL/GenBank/DDBJ databases">
        <title>Whole-genome sequencing of halo(alkali)philic microorganisms from hypersaline lakes.</title>
        <authorList>
            <person name="Sorokin D.Y."/>
            <person name="Merkel A.Y."/>
            <person name="Messina E."/>
            <person name="Yakimov M."/>
        </authorList>
    </citation>
    <scope>NUCLEOTIDE SEQUENCE [LARGE SCALE GENOMIC DNA]</scope>
    <source>
        <strain evidence="3 4">AB-hyl4</strain>
    </source>
</reference>
<proteinExistence type="predicted"/>
<protein>
    <submittedName>
        <fullName evidence="3">Enolase C-terminal domain-like protein</fullName>
    </submittedName>
</protein>